<gene>
    <name evidence="4" type="primary">LOC111605575</name>
</gene>
<keyword evidence="2" id="KW-0812">Transmembrane</keyword>
<feature type="coiled-coil region" evidence="1">
    <location>
        <begin position="201"/>
        <end position="281"/>
    </location>
</feature>
<dbReference type="OrthoDB" id="7856917at2759"/>
<keyword evidence="2" id="KW-0472">Membrane</keyword>
<evidence type="ECO:0000256" key="1">
    <source>
        <dbReference type="SAM" id="Coils"/>
    </source>
</evidence>
<name>A0A6J1MSJ0_DROHY</name>
<dbReference type="RefSeq" id="XP_023179948.1">
    <property type="nucleotide sequence ID" value="XM_023324180.2"/>
</dbReference>
<protein>
    <submittedName>
        <fullName evidence="4">Uncharacterized protein LOC111605575</fullName>
    </submittedName>
</protein>
<reference evidence="4" key="1">
    <citation type="submission" date="2025-08" db="UniProtKB">
        <authorList>
            <consortium name="RefSeq"/>
        </authorList>
    </citation>
    <scope>IDENTIFICATION</scope>
    <source>
        <strain evidence="4">15085-1641.00</strain>
        <tissue evidence="4">Whole body</tissue>
    </source>
</reference>
<keyword evidence="3" id="KW-1185">Reference proteome</keyword>
<evidence type="ECO:0000256" key="2">
    <source>
        <dbReference type="SAM" id="Phobius"/>
    </source>
</evidence>
<sequence>MSSLERHSSNWCGMEQSLNRDIDELSSTFEKMMRPHKSKYAYPRPLPTATSASTVIDRQQHPIALAHHMDLPSRMRAIKVFNVMLARLWRRRCAEVCDLHELVRKYQVKANTMRDDLFMRNKMICKEQRRCDRLELELRQVKYAAELSSQGCVTIENALNMVRREEAKLRRDLTVKTQECNSFAELLNVTKTEMFRELTKFRQCAQELAEQQRQNRILEIRNAELEDELLTMKDRFQAQHDDIVVAVHLKQEKIDKAYETLKGYEQELAELELKHSKLLKESQGDEILQEIKKIERKIGIVRHVIYFVNPYRWCLLQTYWPKVKLIVYEILARFLNVILHSPVSMPMLPVTSMGFYLTVILLIGVVF</sequence>
<dbReference type="GeneID" id="111605575"/>
<dbReference type="OMA" id="QECNSFA"/>
<evidence type="ECO:0000313" key="4">
    <source>
        <dbReference type="RefSeq" id="XP_023179948.1"/>
    </source>
</evidence>
<evidence type="ECO:0000313" key="3">
    <source>
        <dbReference type="Proteomes" id="UP000504633"/>
    </source>
</evidence>
<dbReference type="KEGG" id="dhe:111605575"/>
<proteinExistence type="predicted"/>
<keyword evidence="2" id="KW-1133">Transmembrane helix</keyword>
<feature type="transmembrane region" description="Helical" evidence="2">
    <location>
        <begin position="347"/>
        <end position="366"/>
    </location>
</feature>
<keyword evidence="1" id="KW-0175">Coiled coil</keyword>
<accession>A0A6J1MSJ0</accession>
<dbReference type="AlphaFoldDB" id="A0A6J1MSJ0"/>
<organism evidence="3 4">
    <name type="scientific">Drosophila hydei</name>
    <name type="common">Fruit fly</name>
    <dbReference type="NCBI Taxonomy" id="7224"/>
    <lineage>
        <taxon>Eukaryota</taxon>
        <taxon>Metazoa</taxon>
        <taxon>Ecdysozoa</taxon>
        <taxon>Arthropoda</taxon>
        <taxon>Hexapoda</taxon>
        <taxon>Insecta</taxon>
        <taxon>Pterygota</taxon>
        <taxon>Neoptera</taxon>
        <taxon>Endopterygota</taxon>
        <taxon>Diptera</taxon>
        <taxon>Brachycera</taxon>
        <taxon>Muscomorpha</taxon>
        <taxon>Ephydroidea</taxon>
        <taxon>Drosophilidae</taxon>
        <taxon>Drosophila</taxon>
    </lineage>
</organism>
<dbReference type="Proteomes" id="UP000504633">
    <property type="component" value="Unplaced"/>
</dbReference>